<accession>A0ABD5TD76</accession>
<dbReference type="GeneID" id="81208405"/>
<gene>
    <name evidence="2" type="ORF">ACFQFD_05125</name>
</gene>
<evidence type="ECO:0000313" key="2">
    <source>
        <dbReference type="EMBL" id="MFC6785375.1"/>
    </source>
</evidence>
<protein>
    <recommendedName>
        <fullName evidence="4">Flagellin</fullName>
    </recommendedName>
</protein>
<organism evidence="2 3">
    <name type="scientific">Halobaculum halobium</name>
    <dbReference type="NCBI Taxonomy" id="3032281"/>
    <lineage>
        <taxon>Archaea</taxon>
        <taxon>Methanobacteriati</taxon>
        <taxon>Methanobacteriota</taxon>
        <taxon>Stenosarchaea group</taxon>
        <taxon>Halobacteria</taxon>
        <taxon>Halobacteriales</taxon>
        <taxon>Haloferacaceae</taxon>
        <taxon>Halobaculum</taxon>
    </lineage>
</organism>
<keyword evidence="1" id="KW-0812">Transmembrane</keyword>
<keyword evidence="1" id="KW-1133">Transmembrane helix</keyword>
<evidence type="ECO:0008006" key="4">
    <source>
        <dbReference type="Google" id="ProtNLM"/>
    </source>
</evidence>
<name>A0ABD5TD76_9EURY</name>
<keyword evidence="3" id="KW-1185">Reference proteome</keyword>
<evidence type="ECO:0000256" key="1">
    <source>
        <dbReference type="SAM" id="Phobius"/>
    </source>
</evidence>
<reference evidence="2 3" key="1">
    <citation type="journal article" date="2019" name="Int. J. Syst. Evol. Microbiol.">
        <title>The Global Catalogue of Microorganisms (GCM) 10K type strain sequencing project: providing services to taxonomists for standard genome sequencing and annotation.</title>
        <authorList>
            <consortium name="The Broad Institute Genomics Platform"/>
            <consortium name="The Broad Institute Genome Sequencing Center for Infectious Disease"/>
            <person name="Wu L."/>
            <person name="Ma J."/>
        </authorList>
    </citation>
    <scope>NUCLEOTIDE SEQUENCE [LARGE SCALE GENOMIC DNA]</scope>
    <source>
        <strain evidence="2 3">SYNS20</strain>
    </source>
</reference>
<sequence>MADLMGGRDDGGGERGQLVLVAGFALAVVLVALVLLANTAIFTENLATRDNGVGEREVLGYRASVVDGAGGIIDRENAAEYDGHDPLEENVTAGLGVLNSQLREIGARRAASARADVDAAVFVNGSLVRQNGTADDPRQFTSTGSDANWTVATDLEPAGDGRATRAFVAVVTTSSLEPASASDPDDAFHVVVTNGSAAWHAYLYEDTSDGAISVAVKPAGEPASATSEVCSVSASNTTVDFTRGTVGGDECAGLAFGGDVVDSAATDEYDVRVRNGDRAAGGYDLTVRTASSGSVSTGNLSTTASADEPYVVPAVYAAEIPIRYQTSEVTYAATVRVAPGERDD</sequence>
<comment type="caution">
    <text evidence="2">The sequence shown here is derived from an EMBL/GenBank/DDBJ whole genome shotgun (WGS) entry which is preliminary data.</text>
</comment>
<feature type="transmembrane region" description="Helical" evidence="1">
    <location>
        <begin position="20"/>
        <end position="42"/>
    </location>
</feature>
<evidence type="ECO:0000313" key="3">
    <source>
        <dbReference type="Proteomes" id="UP001596443"/>
    </source>
</evidence>
<dbReference type="EMBL" id="JBHSWX010000012">
    <property type="protein sequence ID" value="MFC6785375.1"/>
    <property type="molecule type" value="Genomic_DNA"/>
</dbReference>
<dbReference type="Proteomes" id="UP001596443">
    <property type="component" value="Unassembled WGS sequence"/>
</dbReference>
<keyword evidence="1" id="KW-0472">Membrane</keyword>
<dbReference type="AlphaFoldDB" id="A0ABD5TD76"/>
<proteinExistence type="predicted"/>
<dbReference type="RefSeq" id="WP_284062233.1">
    <property type="nucleotide sequence ID" value="NZ_CP126158.1"/>
</dbReference>